<evidence type="ECO:0000256" key="4">
    <source>
        <dbReference type="HAMAP-Rule" id="MF_01369"/>
    </source>
</evidence>
<dbReference type="AlphaFoldDB" id="A0A0G1Y163"/>
<comment type="similarity">
    <text evidence="1 4">Belongs to the universal ribosomal protein uL23 family.</text>
</comment>
<keyword evidence="4" id="KW-0699">rRNA-binding</keyword>
<accession>A0A0G1Y163</accession>
<dbReference type="Proteomes" id="UP000034290">
    <property type="component" value="Unassembled WGS sequence"/>
</dbReference>
<feature type="compositionally biased region" description="Basic and acidic residues" evidence="5">
    <location>
        <begin position="13"/>
        <end position="50"/>
    </location>
</feature>
<proteinExistence type="inferred from homology"/>
<keyword evidence="3 4" id="KW-0687">Ribonucleoprotein</keyword>
<dbReference type="SUPFAM" id="SSF54189">
    <property type="entry name" value="Ribosomal proteins S24e, L23 and L15e"/>
    <property type="match status" value="1"/>
</dbReference>
<comment type="caution">
    <text evidence="6">The sequence shown here is derived from an EMBL/GenBank/DDBJ whole genome shotgun (WGS) entry which is preliminary data.</text>
</comment>
<evidence type="ECO:0000256" key="3">
    <source>
        <dbReference type="ARBA" id="ARBA00023274"/>
    </source>
</evidence>
<dbReference type="GO" id="GO:0005840">
    <property type="term" value="C:ribosome"/>
    <property type="evidence" value="ECO:0007669"/>
    <property type="project" value="UniProtKB-KW"/>
</dbReference>
<evidence type="ECO:0000256" key="5">
    <source>
        <dbReference type="SAM" id="MobiDB-lite"/>
    </source>
</evidence>
<dbReference type="HAMAP" id="MF_01369_B">
    <property type="entry name" value="Ribosomal_uL23_B"/>
    <property type="match status" value="1"/>
</dbReference>
<comment type="subunit">
    <text evidence="4">Part of the 50S ribosomal subunit. Contacts protein L29, and trigger factor when it is bound to the ribosome.</text>
</comment>
<name>A0A0G1Y163_9BACT</name>
<evidence type="ECO:0000256" key="2">
    <source>
        <dbReference type="ARBA" id="ARBA00022980"/>
    </source>
</evidence>
<dbReference type="EMBL" id="LCRM01000010">
    <property type="protein sequence ID" value="KKW36905.1"/>
    <property type="molecule type" value="Genomic_DNA"/>
</dbReference>
<keyword evidence="2 4" id="KW-0689">Ribosomal protein</keyword>
<protein>
    <recommendedName>
        <fullName evidence="4">Large ribosomal subunit protein uL23</fullName>
    </recommendedName>
</protein>
<dbReference type="GO" id="GO:0003735">
    <property type="term" value="F:structural constituent of ribosome"/>
    <property type="evidence" value="ECO:0007669"/>
    <property type="project" value="InterPro"/>
</dbReference>
<dbReference type="InterPro" id="IPR012678">
    <property type="entry name" value="Ribosomal_uL23/eL15/eS24_sf"/>
</dbReference>
<dbReference type="GO" id="GO:0019843">
    <property type="term" value="F:rRNA binding"/>
    <property type="evidence" value="ECO:0007669"/>
    <property type="project" value="UniProtKB-UniRule"/>
</dbReference>
<comment type="function">
    <text evidence="4">One of the early assembly proteins it binds 23S rRNA. One of the proteins that surrounds the polypeptide exit tunnel on the outside of the ribosome. Forms the main docking site for trigger factor binding to the ribosome.</text>
</comment>
<dbReference type="InterPro" id="IPR012677">
    <property type="entry name" value="Nucleotide-bd_a/b_plait_sf"/>
</dbReference>
<dbReference type="GO" id="GO:1990904">
    <property type="term" value="C:ribonucleoprotein complex"/>
    <property type="evidence" value="ECO:0007669"/>
    <property type="project" value="UniProtKB-KW"/>
</dbReference>
<feature type="region of interest" description="Disordered" evidence="5">
    <location>
        <begin position="1"/>
        <end position="50"/>
    </location>
</feature>
<keyword evidence="4" id="KW-0694">RNA-binding</keyword>
<evidence type="ECO:0000256" key="1">
    <source>
        <dbReference type="ARBA" id="ARBA00006700"/>
    </source>
</evidence>
<dbReference type="Pfam" id="PF00276">
    <property type="entry name" value="Ribosomal_L23"/>
    <property type="match status" value="1"/>
</dbReference>
<organism evidence="6 7">
    <name type="scientific">Candidatus Giovannonibacteria bacterium GW2011_GWA2_53_7</name>
    <dbReference type="NCBI Taxonomy" id="1618650"/>
    <lineage>
        <taxon>Bacteria</taxon>
        <taxon>Candidatus Giovannoniibacteriota</taxon>
    </lineage>
</organism>
<evidence type="ECO:0000313" key="6">
    <source>
        <dbReference type="EMBL" id="KKW36905.1"/>
    </source>
</evidence>
<dbReference type="GO" id="GO:0006412">
    <property type="term" value="P:translation"/>
    <property type="evidence" value="ECO:0007669"/>
    <property type="project" value="UniProtKB-UniRule"/>
</dbReference>
<dbReference type="PANTHER" id="PTHR11620">
    <property type="entry name" value="60S RIBOSOMAL PROTEIN L23A"/>
    <property type="match status" value="1"/>
</dbReference>
<dbReference type="InterPro" id="IPR013025">
    <property type="entry name" value="Ribosomal_uL23-like"/>
</dbReference>
<dbReference type="NCBIfam" id="NF004363">
    <property type="entry name" value="PRK05738.2-4"/>
    <property type="match status" value="1"/>
</dbReference>
<gene>
    <name evidence="4" type="primary">rplW</name>
    <name evidence="6" type="ORF">UY81_C0010G0007</name>
</gene>
<evidence type="ECO:0000313" key="7">
    <source>
        <dbReference type="Proteomes" id="UP000034290"/>
    </source>
</evidence>
<reference evidence="6 7" key="1">
    <citation type="journal article" date="2015" name="Nature">
        <title>rRNA introns, odd ribosomes, and small enigmatic genomes across a large radiation of phyla.</title>
        <authorList>
            <person name="Brown C.T."/>
            <person name="Hug L.A."/>
            <person name="Thomas B.C."/>
            <person name="Sharon I."/>
            <person name="Castelle C.J."/>
            <person name="Singh A."/>
            <person name="Wilkins M.J."/>
            <person name="Williams K.H."/>
            <person name="Banfield J.F."/>
        </authorList>
    </citation>
    <scope>NUCLEOTIDE SEQUENCE [LARGE SCALE GENOMIC DNA]</scope>
</reference>
<dbReference type="Gene3D" id="3.30.70.330">
    <property type="match status" value="1"/>
</dbReference>
<sequence>MAFWDFLKRKRKGGENRAKSRRESSFSASDGEKSREETDKNLPPADEAKTFFKEKNRVSEKAFRVLMSPVVTEKSTDASSRGVYTFKVAPGANKPEIKSAVQELYAVKVRRVNLVAVPSKHRFSRGKMGLYPGYKKALVFLKEGQKIEVI</sequence>